<dbReference type="VEuPathDB" id="VectorBase:SSCA010425"/>
<dbReference type="SUPFAM" id="SSF53659">
    <property type="entry name" value="Isocitrate/Isopropylmalate dehydrogenase-like"/>
    <property type="match status" value="1"/>
</dbReference>
<comment type="caution">
    <text evidence="1">The sequence shown here is derived from an EMBL/GenBank/DDBJ whole genome shotgun (WGS) entry which is preliminary data.</text>
</comment>
<evidence type="ECO:0000313" key="2">
    <source>
        <dbReference type="Proteomes" id="UP000616769"/>
    </source>
</evidence>
<organism evidence="1 2">
    <name type="scientific">Sarcoptes scabiei</name>
    <name type="common">Itch mite</name>
    <name type="synonym">Acarus scabiei</name>
    <dbReference type="NCBI Taxonomy" id="52283"/>
    <lineage>
        <taxon>Eukaryota</taxon>
        <taxon>Metazoa</taxon>
        <taxon>Ecdysozoa</taxon>
        <taxon>Arthropoda</taxon>
        <taxon>Chelicerata</taxon>
        <taxon>Arachnida</taxon>
        <taxon>Acari</taxon>
        <taxon>Acariformes</taxon>
        <taxon>Sarcoptiformes</taxon>
        <taxon>Astigmata</taxon>
        <taxon>Psoroptidia</taxon>
        <taxon>Sarcoptoidea</taxon>
        <taxon>Sarcoptidae</taxon>
        <taxon>Sarcoptinae</taxon>
        <taxon>Sarcoptes</taxon>
    </lineage>
</organism>
<accession>A0A131ZWL1</accession>
<protein>
    <submittedName>
        <fullName evidence="1">Isocitrate dehydrogenase (NAD+)-like protein</fullName>
    </submittedName>
</protein>
<proteinExistence type="predicted"/>
<dbReference type="Gene3D" id="3.40.718.10">
    <property type="entry name" value="Isopropylmalate Dehydrogenase"/>
    <property type="match status" value="1"/>
</dbReference>
<reference evidence="1 2" key="1">
    <citation type="journal article" date="2015" name="Parasit. Vectors">
        <title>Draft genome of the scabies mite.</title>
        <authorList>
            <person name="Rider S.D.Jr."/>
            <person name="Morgan M.S."/>
            <person name="Arlian L.G."/>
        </authorList>
    </citation>
    <scope>NUCLEOTIDE SEQUENCE [LARGE SCALE GENOMIC DNA]</scope>
    <source>
        <strain evidence="1">Arlian Lab</strain>
    </source>
</reference>
<dbReference type="AlphaFoldDB" id="A0A131ZWL1"/>
<sequence>MKSLRILSNLLFRNLAKPLNVNCNLCRTSQNFNLAATDSQDKNEFSDKSDKTINCTLIPGDGVGPELVASVKEVFSALGVPIRFEELFLRFPL</sequence>
<gene>
    <name evidence="1" type="ORF">QR98_0016520</name>
</gene>
<name>A0A131ZWL1_SARSC</name>
<dbReference type="Proteomes" id="UP000616769">
    <property type="component" value="Unassembled WGS sequence"/>
</dbReference>
<dbReference type="EMBL" id="JXLN01004395">
    <property type="protein sequence ID" value="KPM03222.1"/>
    <property type="molecule type" value="Genomic_DNA"/>
</dbReference>
<evidence type="ECO:0000313" key="1">
    <source>
        <dbReference type="EMBL" id="KPM03222.1"/>
    </source>
</evidence>